<reference evidence="2" key="1">
    <citation type="submission" date="2013-10" db="EMBL/GenBank/DDBJ databases">
        <title>Genome sequencing of Onchocerca volvulus.</title>
        <authorList>
            <person name="Cotton J."/>
            <person name="Tsai J."/>
            <person name="Stanley E."/>
            <person name="Tracey A."/>
            <person name="Holroyd N."/>
            <person name="Lustigman S."/>
            <person name="Berriman M."/>
        </authorList>
    </citation>
    <scope>NUCLEOTIDE SEQUENCE</scope>
</reference>
<dbReference type="OMA" id="ENQCEHL"/>
<dbReference type="AlphaFoldDB" id="A0A8R1TV51"/>
<reference evidence="1" key="2">
    <citation type="submission" date="2022-06" db="UniProtKB">
        <authorList>
            <consortium name="EnsemblMetazoa"/>
        </authorList>
    </citation>
    <scope>IDENTIFICATION</scope>
</reference>
<accession>A0A8R1TV51</accession>
<organism evidence="1 2">
    <name type="scientific">Onchocerca volvulus</name>
    <dbReference type="NCBI Taxonomy" id="6282"/>
    <lineage>
        <taxon>Eukaryota</taxon>
        <taxon>Metazoa</taxon>
        <taxon>Ecdysozoa</taxon>
        <taxon>Nematoda</taxon>
        <taxon>Chromadorea</taxon>
        <taxon>Rhabditida</taxon>
        <taxon>Spirurina</taxon>
        <taxon>Spiruromorpha</taxon>
        <taxon>Filarioidea</taxon>
        <taxon>Onchocercidae</taxon>
        <taxon>Onchocerca</taxon>
    </lineage>
</organism>
<evidence type="ECO:0000313" key="2">
    <source>
        <dbReference type="Proteomes" id="UP000024404"/>
    </source>
</evidence>
<sequence length="321" mass="35940">MKFEFSVLLLLSSITSTVQVSYFALEFSSIKFGSKFMKSEFMLNCLKICDYITLVKCFINILDEWAWTLYELKDNVVTINENQCEHLRRLDLCIKDAGPIKHECEHNEIVAASNTVSDLLIHRKNSGSFLKSYYLLTYACSRMDFIGISLQEGQEILREHRECLTEERIGEMTLSAGSYLSEKFLEHPDDQVCQEVNNKLQEYISAMKGICQSESAQLIMCKSLRNMFKGLHADKLHSCDFDCSIPQLDEVAGPGQASVVNHEGVVSGAAGENILVPKAVNEHAAAVDSTVPESHSLNSSSSPSICLIYSILFMLTSIIFS</sequence>
<dbReference type="Proteomes" id="UP000024404">
    <property type="component" value="Unassembled WGS sequence"/>
</dbReference>
<protein>
    <submittedName>
        <fullName evidence="1">Uncharacterized protein</fullName>
    </submittedName>
</protein>
<name>A0A8R1TV51_ONCVO</name>
<evidence type="ECO:0000313" key="1">
    <source>
        <dbReference type="EnsemblMetazoa" id="OVOC5163.1"/>
    </source>
</evidence>
<keyword evidence="2" id="KW-1185">Reference proteome</keyword>
<proteinExistence type="predicted"/>
<dbReference type="EMBL" id="CMVM020000149">
    <property type="status" value="NOT_ANNOTATED_CDS"/>
    <property type="molecule type" value="Genomic_DNA"/>
</dbReference>
<dbReference type="EnsemblMetazoa" id="OVOC5163.1">
    <property type="protein sequence ID" value="OVOC5163.1"/>
    <property type="gene ID" value="WBGene00241972"/>
</dbReference>